<feature type="domain" description="Peptidase S9 prolyl oligopeptidase catalytic" evidence="1">
    <location>
        <begin position="429"/>
        <end position="633"/>
    </location>
</feature>
<dbReference type="InterPro" id="IPR029058">
    <property type="entry name" value="AB_hydrolase_fold"/>
</dbReference>
<gene>
    <name evidence="2" type="ORF">MJO52_08825</name>
</gene>
<dbReference type="SUPFAM" id="SSF82171">
    <property type="entry name" value="DPP6 N-terminal domain-like"/>
    <property type="match status" value="1"/>
</dbReference>
<dbReference type="SUPFAM" id="SSF53474">
    <property type="entry name" value="alpha/beta-Hydrolases"/>
    <property type="match status" value="1"/>
</dbReference>
<dbReference type="InterPro" id="IPR011042">
    <property type="entry name" value="6-blade_b-propeller_TolB-like"/>
</dbReference>
<evidence type="ECO:0000313" key="3">
    <source>
        <dbReference type="Proteomes" id="UP001055658"/>
    </source>
</evidence>
<sequence>MSDHSITNSTPYGSWKSAINAELLVEGSVRLAEASLVDGRYYWLESRPSEKGRNVLVQYCPQKGRRDLTPTPLSIRSKAHEYGGGSYLVHGDALYFVLAEDQRIYRMKIGSDLPEAITPENESRYADLHLDTKRNRLICIEEDDSGHAQGQEARARIIAIDLQSPLTTPPRVLVEGADFYSNPTLNSSGDQLSFLRWHHPNLPWDGTELCLATLSDQGEVSEVTQVAGGDNESIFQPQWSPLGELYYVSDRNNWWNLCKLGQDTPLWKKEAEFATPQWVFGMSTYGFISAEEILCTYTENGLWYLASVNTLTGEHQLIQQPYCDIESLRCENGKAIMIAAARDSFPAIISFDLASEALETIASSNKRSLPAELFSSAQAITFNVDEREVHGFYYPPHNPDFKAPEGEKPPLIVFSHGGPTGATSAGLNLKVQYWTSRGFAILDVNYSGSTGYGREYRDRLTDKWGIYDVEDVCAGAEYLVNQGLADPERLLIKGGSAGGYTVLAALTFHNTFKAGASHYGIGELSSLAKDTHKFESRYLDKLVGPWPSAEAIYQQRSPIHHVEQLSCPVIFFQGLEDKVVPPNQAETMVRALKERGIPVSHITFANEGHGFRSGDSIKMALEGELEFYSRIFNFPLAEAGPGITIENL</sequence>
<dbReference type="PANTHER" id="PTHR43056:SF5">
    <property type="entry name" value="PEPTIDASE S9 PROLYL OLIGOPEPTIDASE CATALYTIC DOMAIN-CONTAINING PROTEIN"/>
    <property type="match status" value="1"/>
</dbReference>
<accession>A0ABY4VFY1</accession>
<dbReference type="Proteomes" id="UP001055658">
    <property type="component" value="Chromosome"/>
</dbReference>
<keyword evidence="3" id="KW-1185">Reference proteome</keyword>
<dbReference type="RefSeq" id="WP_252085570.1">
    <property type="nucleotide sequence ID" value="NZ_CP092418.1"/>
</dbReference>
<dbReference type="PANTHER" id="PTHR43056">
    <property type="entry name" value="PEPTIDASE S9 PROLYL OLIGOPEPTIDASE"/>
    <property type="match status" value="1"/>
</dbReference>
<evidence type="ECO:0000259" key="1">
    <source>
        <dbReference type="Pfam" id="PF00326"/>
    </source>
</evidence>
<dbReference type="InterPro" id="IPR001375">
    <property type="entry name" value="Peptidase_S9_cat"/>
</dbReference>
<protein>
    <submittedName>
        <fullName evidence="2">S9 family peptidase</fullName>
    </submittedName>
</protein>
<reference evidence="2" key="1">
    <citation type="submission" date="2022-02" db="EMBL/GenBank/DDBJ databases">
        <title>Coral-associated bacteria.</title>
        <authorList>
            <person name="Tang K."/>
            <person name="Wang X."/>
        </authorList>
    </citation>
    <scope>NUCLEOTIDE SEQUENCE</scope>
    <source>
        <strain evidence="2">SCSIO 43006</strain>
    </source>
</reference>
<name>A0ABY4VFY1_9GAMM</name>
<organism evidence="2 3">
    <name type="scientific">Microbulbifer variabilis</name>
    <dbReference type="NCBI Taxonomy" id="266805"/>
    <lineage>
        <taxon>Bacteria</taxon>
        <taxon>Pseudomonadati</taxon>
        <taxon>Pseudomonadota</taxon>
        <taxon>Gammaproteobacteria</taxon>
        <taxon>Cellvibrionales</taxon>
        <taxon>Microbulbiferaceae</taxon>
        <taxon>Microbulbifer</taxon>
    </lineage>
</organism>
<dbReference type="EMBL" id="CP092418">
    <property type="protein sequence ID" value="USD23224.1"/>
    <property type="molecule type" value="Genomic_DNA"/>
</dbReference>
<dbReference type="Gene3D" id="2.120.10.30">
    <property type="entry name" value="TolB, C-terminal domain"/>
    <property type="match status" value="1"/>
</dbReference>
<evidence type="ECO:0000313" key="2">
    <source>
        <dbReference type="EMBL" id="USD23224.1"/>
    </source>
</evidence>
<dbReference type="InterPro" id="IPR050585">
    <property type="entry name" value="Xaa-Pro_dipeptidyl-ppase/CocE"/>
</dbReference>
<proteinExistence type="predicted"/>
<dbReference type="Gene3D" id="3.40.50.1820">
    <property type="entry name" value="alpha/beta hydrolase"/>
    <property type="match status" value="1"/>
</dbReference>
<dbReference type="Pfam" id="PF00326">
    <property type="entry name" value="Peptidase_S9"/>
    <property type="match status" value="1"/>
</dbReference>